<feature type="region of interest" description="Disordered" evidence="1">
    <location>
        <begin position="84"/>
        <end position="104"/>
    </location>
</feature>
<evidence type="ECO:0000256" key="2">
    <source>
        <dbReference type="SAM" id="SignalP"/>
    </source>
</evidence>
<feature type="compositionally biased region" description="Low complexity" evidence="1">
    <location>
        <begin position="94"/>
        <end position="104"/>
    </location>
</feature>
<reference evidence="3 4" key="1">
    <citation type="submission" date="2023-06" db="EMBL/GenBank/DDBJ databases">
        <title>Pelomonas sp. PFR6 16S ribosomal RNA gene Genome sequencing and assembly.</title>
        <authorList>
            <person name="Woo H."/>
        </authorList>
    </citation>
    <scope>NUCLEOTIDE SEQUENCE [LARGE SCALE GENOMIC DNA]</scope>
    <source>
        <strain evidence="3 4">PFR6</strain>
    </source>
</reference>
<dbReference type="EMBL" id="JAUHHC010000003">
    <property type="protein sequence ID" value="MDN3921414.1"/>
    <property type="molecule type" value="Genomic_DNA"/>
</dbReference>
<keyword evidence="4" id="KW-1185">Reference proteome</keyword>
<comment type="caution">
    <text evidence="3">The sequence shown here is derived from an EMBL/GenBank/DDBJ whole genome shotgun (WGS) entry which is preliminary data.</text>
</comment>
<organism evidence="3 4">
    <name type="scientific">Roseateles violae</name>
    <dbReference type="NCBI Taxonomy" id="3058042"/>
    <lineage>
        <taxon>Bacteria</taxon>
        <taxon>Pseudomonadati</taxon>
        <taxon>Pseudomonadota</taxon>
        <taxon>Betaproteobacteria</taxon>
        <taxon>Burkholderiales</taxon>
        <taxon>Sphaerotilaceae</taxon>
        <taxon>Roseateles</taxon>
    </lineage>
</organism>
<keyword evidence="2" id="KW-0732">Signal</keyword>
<proteinExistence type="predicted"/>
<feature type="chain" id="PRO_5046077016" evidence="2">
    <location>
        <begin position="23"/>
        <end position="104"/>
    </location>
</feature>
<dbReference type="RefSeq" id="WP_290359707.1">
    <property type="nucleotide sequence ID" value="NZ_JAUHHC010000003.1"/>
</dbReference>
<evidence type="ECO:0000313" key="3">
    <source>
        <dbReference type="EMBL" id="MDN3921414.1"/>
    </source>
</evidence>
<name>A0ABT8DSW8_9BURK</name>
<gene>
    <name evidence="3" type="ORF">QWJ38_14055</name>
</gene>
<protein>
    <submittedName>
        <fullName evidence="3">Uncharacterized protein</fullName>
    </submittedName>
</protein>
<sequence>MKRALLALILAPLTAASFAATADGEMGALRAECAAQHMAKLESAKGGNEYHFVYSQGQYKGEAQAGKTLDCTDAQYAAFLGKSDPNRLMSENPTAAGKKATAKK</sequence>
<accession>A0ABT8DSW8</accession>
<evidence type="ECO:0000313" key="4">
    <source>
        <dbReference type="Proteomes" id="UP001228044"/>
    </source>
</evidence>
<evidence type="ECO:0000256" key="1">
    <source>
        <dbReference type="SAM" id="MobiDB-lite"/>
    </source>
</evidence>
<feature type="signal peptide" evidence="2">
    <location>
        <begin position="1"/>
        <end position="22"/>
    </location>
</feature>
<dbReference type="Proteomes" id="UP001228044">
    <property type="component" value="Unassembled WGS sequence"/>
</dbReference>